<feature type="transmembrane region" description="Helical" evidence="5">
    <location>
        <begin position="328"/>
        <end position="348"/>
    </location>
</feature>
<keyword evidence="8" id="KW-1185">Reference proteome</keyword>
<feature type="transmembrane region" description="Helical" evidence="5">
    <location>
        <begin position="297"/>
        <end position="316"/>
    </location>
</feature>
<feature type="transmembrane region" description="Helical" evidence="5">
    <location>
        <begin position="354"/>
        <end position="376"/>
    </location>
</feature>
<feature type="transmembrane region" description="Helical" evidence="5">
    <location>
        <begin position="7"/>
        <end position="29"/>
    </location>
</feature>
<dbReference type="PANTHER" id="PTHR23501:SF197">
    <property type="entry name" value="COMD"/>
    <property type="match status" value="1"/>
</dbReference>
<dbReference type="CDD" id="cd17504">
    <property type="entry name" value="MFS_MMR_MDR_like"/>
    <property type="match status" value="1"/>
</dbReference>
<dbReference type="PROSITE" id="PS50850">
    <property type="entry name" value="MFS"/>
    <property type="match status" value="1"/>
</dbReference>
<evidence type="ECO:0000256" key="2">
    <source>
        <dbReference type="ARBA" id="ARBA00022692"/>
    </source>
</evidence>
<gene>
    <name evidence="7" type="ORF">GCM10011609_53720</name>
</gene>
<dbReference type="EMBL" id="BMNC01000008">
    <property type="protein sequence ID" value="GGN07485.1"/>
    <property type="molecule type" value="Genomic_DNA"/>
</dbReference>
<keyword evidence="4 5" id="KW-0472">Membrane</keyword>
<dbReference type="Proteomes" id="UP000597656">
    <property type="component" value="Unassembled WGS sequence"/>
</dbReference>
<dbReference type="PANTHER" id="PTHR23501">
    <property type="entry name" value="MAJOR FACILITATOR SUPERFAMILY"/>
    <property type="match status" value="1"/>
</dbReference>
<organism evidence="7 8">
    <name type="scientific">Lentzea pudingi</name>
    <dbReference type="NCBI Taxonomy" id="1789439"/>
    <lineage>
        <taxon>Bacteria</taxon>
        <taxon>Bacillati</taxon>
        <taxon>Actinomycetota</taxon>
        <taxon>Actinomycetes</taxon>
        <taxon>Pseudonocardiales</taxon>
        <taxon>Pseudonocardiaceae</taxon>
        <taxon>Lentzea</taxon>
    </lineage>
</organism>
<accession>A0ABQ2ID49</accession>
<comment type="caution">
    <text evidence="7">The sequence shown here is derived from an EMBL/GenBank/DDBJ whole genome shotgun (WGS) entry which is preliminary data.</text>
</comment>
<keyword evidence="2 5" id="KW-0812">Transmembrane</keyword>
<dbReference type="Pfam" id="PF07690">
    <property type="entry name" value="MFS_1"/>
    <property type="match status" value="1"/>
</dbReference>
<dbReference type="Gene3D" id="1.20.1250.20">
    <property type="entry name" value="MFS general substrate transporter like domains"/>
    <property type="match status" value="1"/>
</dbReference>
<evidence type="ECO:0000313" key="7">
    <source>
        <dbReference type="EMBL" id="GGN07485.1"/>
    </source>
</evidence>
<keyword evidence="3 5" id="KW-1133">Transmembrane helix</keyword>
<feature type="transmembrane region" description="Helical" evidence="5">
    <location>
        <begin position="422"/>
        <end position="441"/>
    </location>
</feature>
<feature type="transmembrane region" description="Helical" evidence="5">
    <location>
        <begin position="397"/>
        <end position="416"/>
    </location>
</feature>
<evidence type="ECO:0000256" key="1">
    <source>
        <dbReference type="ARBA" id="ARBA00004651"/>
    </source>
</evidence>
<feature type="transmembrane region" description="Helical" evidence="5">
    <location>
        <begin position="258"/>
        <end position="277"/>
    </location>
</feature>
<dbReference type="SUPFAM" id="SSF103473">
    <property type="entry name" value="MFS general substrate transporter"/>
    <property type="match status" value="1"/>
</dbReference>
<sequence>MARPNVVVAVLAMGGIVVSLMQTLVIPLLPRFPQLLGSSPGDTTWVITSTLLAGAVATPVIGRLGDMYGKRRMLLISLVMVVVGSVIAALSYSLVPLVVGRVVQGMAVGVIPLGISIMRDELPRERLAGATALMSASLGVGGALGLPAAAILVEQSDWHMLFWTSAGAGALALAAVLVWVPESPVRSGGRFDVPGALGLSVALICLLLGVSKASAWSGGAVTGLFVVSAAVLGLWGWWELRSPQPLVDLRTTARRQVLLTNIASVSFAFALFAQSLVLPQVLQLPVATGHGLGQSLLVTGLVLVPSGLVMMATAPVSARISNARGPRVTLILGALVVAFGYGAGVFMLTEIWQLVVVSAVIGAGIGLGYGAMPALIMGAVPTSETAAANSLNTLMRAIGTSVSSAVAGVVLTQVGAPFSFQLIMGLGAATALLAVVVAAFIPPARQVS</sequence>
<evidence type="ECO:0000256" key="3">
    <source>
        <dbReference type="ARBA" id="ARBA00022989"/>
    </source>
</evidence>
<feature type="transmembrane region" description="Helical" evidence="5">
    <location>
        <begin position="44"/>
        <end position="62"/>
    </location>
</feature>
<evidence type="ECO:0000259" key="6">
    <source>
        <dbReference type="PROSITE" id="PS50850"/>
    </source>
</evidence>
<evidence type="ECO:0000313" key="8">
    <source>
        <dbReference type="Proteomes" id="UP000597656"/>
    </source>
</evidence>
<feature type="transmembrane region" description="Helical" evidence="5">
    <location>
        <begin position="158"/>
        <end position="179"/>
    </location>
</feature>
<feature type="transmembrane region" description="Helical" evidence="5">
    <location>
        <begin position="130"/>
        <end position="152"/>
    </location>
</feature>
<name>A0ABQ2ID49_9PSEU</name>
<feature type="domain" description="Major facilitator superfamily (MFS) profile" evidence="6">
    <location>
        <begin position="7"/>
        <end position="446"/>
    </location>
</feature>
<comment type="subcellular location">
    <subcellularLocation>
        <location evidence="1">Cell membrane</location>
        <topology evidence="1">Multi-pass membrane protein</topology>
    </subcellularLocation>
</comment>
<feature type="transmembrane region" description="Helical" evidence="5">
    <location>
        <begin position="191"/>
        <end position="210"/>
    </location>
</feature>
<protein>
    <submittedName>
        <fullName evidence="7">MFS transporter</fullName>
    </submittedName>
</protein>
<feature type="transmembrane region" description="Helical" evidence="5">
    <location>
        <begin position="74"/>
        <end position="92"/>
    </location>
</feature>
<dbReference type="InterPro" id="IPR020846">
    <property type="entry name" value="MFS_dom"/>
</dbReference>
<reference evidence="8" key="1">
    <citation type="journal article" date="2019" name="Int. J. Syst. Evol. Microbiol.">
        <title>The Global Catalogue of Microorganisms (GCM) 10K type strain sequencing project: providing services to taxonomists for standard genome sequencing and annotation.</title>
        <authorList>
            <consortium name="The Broad Institute Genomics Platform"/>
            <consortium name="The Broad Institute Genome Sequencing Center for Infectious Disease"/>
            <person name="Wu L."/>
            <person name="Ma J."/>
        </authorList>
    </citation>
    <scope>NUCLEOTIDE SEQUENCE [LARGE SCALE GENOMIC DNA]</scope>
    <source>
        <strain evidence="8">CGMCC 4.7319</strain>
    </source>
</reference>
<feature type="transmembrane region" description="Helical" evidence="5">
    <location>
        <begin position="216"/>
        <end position="238"/>
    </location>
</feature>
<evidence type="ECO:0000256" key="5">
    <source>
        <dbReference type="SAM" id="Phobius"/>
    </source>
</evidence>
<evidence type="ECO:0000256" key="4">
    <source>
        <dbReference type="ARBA" id="ARBA00023136"/>
    </source>
</evidence>
<dbReference type="InterPro" id="IPR036259">
    <property type="entry name" value="MFS_trans_sf"/>
</dbReference>
<feature type="transmembrane region" description="Helical" evidence="5">
    <location>
        <begin position="98"/>
        <end position="118"/>
    </location>
</feature>
<dbReference type="InterPro" id="IPR011701">
    <property type="entry name" value="MFS"/>
</dbReference>
<dbReference type="Gene3D" id="1.20.1720.10">
    <property type="entry name" value="Multidrug resistance protein D"/>
    <property type="match status" value="1"/>
</dbReference>
<proteinExistence type="predicted"/>